<accession>A0A6A4GNA7</accession>
<feature type="region of interest" description="Disordered" evidence="1">
    <location>
        <begin position="81"/>
        <end position="135"/>
    </location>
</feature>
<proteinExistence type="predicted"/>
<dbReference type="EMBL" id="ML769852">
    <property type="protein sequence ID" value="KAE9386735.1"/>
    <property type="molecule type" value="Genomic_DNA"/>
</dbReference>
<dbReference type="Proteomes" id="UP000799118">
    <property type="component" value="Unassembled WGS sequence"/>
</dbReference>
<evidence type="ECO:0000256" key="1">
    <source>
        <dbReference type="SAM" id="MobiDB-lite"/>
    </source>
</evidence>
<gene>
    <name evidence="2" type="ORF">BT96DRAFT_762564</name>
</gene>
<name>A0A6A4GNA7_9AGAR</name>
<feature type="non-terminal residue" evidence="2">
    <location>
        <position position="1"/>
    </location>
</feature>
<sequence length="166" mass="18488">SPASPTRSVSPINSSPVKNTPTKLRRFLEHAENNLGVKNATFHLSQLKNQGYGPDILDCVNDKDLTDLGIKPGDVKHLKRAAPGWYNGPEAKRTHTTPSVAAASEANPHPNRRRFEKRYHDGGRSSSFGESMRPLGDIEIPDPSFDWWYRSELTQSMLPVPQGYIP</sequence>
<feature type="non-terminal residue" evidence="2">
    <location>
        <position position="166"/>
    </location>
</feature>
<dbReference type="OrthoDB" id="3259884at2759"/>
<evidence type="ECO:0000313" key="2">
    <source>
        <dbReference type="EMBL" id="KAE9386735.1"/>
    </source>
</evidence>
<organism evidence="2 3">
    <name type="scientific">Gymnopus androsaceus JB14</name>
    <dbReference type="NCBI Taxonomy" id="1447944"/>
    <lineage>
        <taxon>Eukaryota</taxon>
        <taxon>Fungi</taxon>
        <taxon>Dikarya</taxon>
        <taxon>Basidiomycota</taxon>
        <taxon>Agaricomycotina</taxon>
        <taxon>Agaricomycetes</taxon>
        <taxon>Agaricomycetidae</taxon>
        <taxon>Agaricales</taxon>
        <taxon>Marasmiineae</taxon>
        <taxon>Omphalotaceae</taxon>
        <taxon>Gymnopus</taxon>
    </lineage>
</organism>
<evidence type="ECO:0008006" key="4">
    <source>
        <dbReference type="Google" id="ProtNLM"/>
    </source>
</evidence>
<keyword evidence="3" id="KW-1185">Reference proteome</keyword>
<protein>
    <recommendedName>
        <fullName evidence="4">SAM domain-containing protein</fullName>
    </recommendedName>
</protein>
<dbReference type="AlphaFoldDB" id="A0A6A4GNA7"/>
<evidence type="ECO:0000313" key="3">
    <source>
        <dbReference type="Proteomes" id="UP000799118"/>
    </source>
</evidence>
<feature type="region of interest" description="Disordered" evidence="1">
    <location>
        <begin position="1"/>
        <end position="21"/>
    </location>
</feature>
<reference evidence="2" key="1">
    <citation type="journal article" date="2019" name="Environ. Microbiol.">
        <title>Fungal ecological strategies reflected in gene transcription - a case study of two litter decomposers.</title>
        <authorList>
            <person name="Barbi F."/>
            <person name="Kohler A."/>
            <person name="Barry K."/>
            <person name="Baskaran P."/>
            <person name="Daum C."/>
            <person name="Fauchery L."/>
            <person name="Ihrmark K."/>
            <person name="Kuo A."/>
            <person name="LaButti K."/>
            <person name="Lipzen A."/>
            <person name="Morin E."/>
            <person name="Grigoriev I.V."/>
            <person name="Henrissat B."/>
            <person name="Lindahl B."/>
            <person name="Martin F."/>
        </authorList>
    </citation>
    <scope>NUCLEOTIDE SEQUENCE</scope>
    <source>
        <strain evidence="2">JB14</strain>
    </source>
</reference>